<feature type="domain" description="NAD-dependent epimerase/dehydratase" evidence="2">
    <location>
        <begin position="12"/>
        <end position="220"/>
    </location>
</feature>
<dbReference type="Pfam" id="PF01370">
    <property type="entry name" value="Epimerase"/>
    <property type="match status" value="1"/>
</dbReference>
<keyword evidence="5" id="KW-1185">Reference proteome</keyword>
<evidence type="ECO:0000259" key="3">
    <source>
        <dbReference type="Pfam" id="PF08338"/>
    </source>
</evidence>
<evidence type="ECO:0000256" key="1">
    <source>
        <dbReference type="ARBA" id="ARBA00009353"/>
    </source>
</evidence>
<sequence>MGTIRHDQGMRVLIAGSSGLIGSTVAARLREGGHEVRRLVRREAHRPDEYRWDPPAGRIAEGAFEGVDAVANFCGAPLLPGRWSAARKQVLADSRLEPTEVLAEAVVEHGVAVLVNASAVGYYGNGGEAELDESAPRGSGFLAELCAGWEAATAPAATAGARVVSVRTGLVLSGEGGLLTPLKPLFWLALGGRLGDGRQFMPWISITDEAAAIRFALERDALSGPVNLCAPNPVRNAEFTKALGRALHRPAPWRVPGAALKLAVGQAGEEMALYGQRAVPRALEAAGFEFTHTDLDGALAAVL</sequence>
<dbReference type="AlphaFoldDB" id="A0A542DGG7"/>
<evidence type="ECO:0000259" key="2">
    <source>
        <dbReference type="Pfam" id="PF01370"/>
    </source>
</evidence>
<name>A0A542DGG7_AMYCI</name>
<dbReference type="InterPro" id="IPR013549">
    <property type="entry name" value="DUF1731"/>
</dbReference>
<evidence type="ECO:0000313" key="5">
    <source>
        <dbReference type="Proteomes" id="UP000320876"/>
    </source>
</evidence>
<organism evidence="4 5">
    <name type="scientific">Amycolatopsis cihanbeyliensis</name>
    <dbReference type="NCBI Taxonomy" id="1128664"/>
    <lineage>
        <taxon>Bacteria</taxon>
        <taxon>Bacillati</taxon>
        <taxon>Actinomycetota</taxon>
        <taxon>Actinomycetes</taxon>
        <taxon>Pseudonocardiales</taxon>
        <taxon>Pseudonocardiaceae</taxon>
        <taxon>Amycolatopsis</taxon>
    </lineage>
</organism>
<comment type="caution">
    <text evidence="4">The sequence shown here is derived from an EMBL/GenBank/DDBJ whole genome shotgun (WGS) entry which is preliminary data.</text>
</comment>
<dbReference type="NCBIfam" id="TIGR01777">
    <property type="entry name" value="yfcH"/>
    <property type="match status" value="1"/>
</dbReference>
<evidence type="ECO:0008006" key="6">
    <source>
        <dbReference type="Google" id="ProtNLM"/>
    </source>
</evidence>
<comment type="similarity">
    <text evidence="1">Belongs to the NAD(P)-dependent epimerase/dehydratase family. SDR39U1 subfamily.</text>
</comment>
<protein>
    <recommendedName>
        <fullName evidence="6">TIGR01777 family protein</fullName>
    </recommendedName>
</protein>
<dbReference type="Gene3D" id="3.40.50.720">
    <property type="entry name" value="NAD(P)-binding Rossmann-like Domain"/>
    <property type="match status" value="1"/>
</dbReference>
<dbReference type="Pfam" id="PF08338">
    <property type="entry name" value="DUF1731"/>
    <property type="match status" value="1"/>
</dbReference>
<evidence type="ECO:0000313" key="4">
    <source>
        <dbReference type="EMBL" id="TQJ02173.1"/>
    </source>
</evidence>
<feature type="domain" description="DUF1731" evidence="3">
    <location>
        <begin position="255"/>
        <end position="301"/>
    </location>
</feature>
<dbReference type="EMBL" id="VFML01000001">
    <property type="protein sequence ID" value="TQJ02173.1"/>
    <property type="molecule type" value="Genomic_DNA"/>
</dbReference>
<accession>A0A542DGG7</accession>
<dbReference type="PANTHER" id="PTHR11092:SF0">
    <property type="entry name" value="EPIMERASE FAMILY PROTEIN SDR39U1"/>
    <property type="match status" value="1"/>
</dbReference>
<dbReference type="SUPFAM" id="SSF51735">
    <property type="entry name" value="NAD(P)-binding Rossmann-fold domains"/>
    <property type="match status" value="1"/>
</dbReference>
<dbReference type="PANTHER" id="PTHR11092">
    <property type="entry name" value="SUGAR NUCLEOTIDE EPIMERASE RELATED"/>
    <property type="match status" value="1"/>
</dbReference>
<proteinExistence type="inferred from homology"/>
<dbReference type="Proteomes" id="UP000320876">
    <property type="component" value="Unassembled WGS sequence"/>
</dbReference>
<gene>
    <name evidence="4" type="ORF">FB471_1891</name>
</gene>
<dbReference type="InterPro" id="IPR036291">
    <property type="entry name" value="NAD(P)-bd_dom_sf"/>
</dbReference>
<dbReference type="InterPro" id="IPR001509">
    <property type="entry name" value="Epimerase_deHydtase"/>
</dbReference>
<dbReference type="InterPro" id="IPR010099">
    <property type="entry name" value="SDR39U1"/>
</dbReference>
<reference evidence="4 5" key="1">
    <citation type="submission" date="2019-06" db="EMBL/GenBank/DDBJ databases">
        <title>Sequencing the genomes of 1000 actinobacteria strains.</title>
        <authorList>
            <person name="Klenk H.-P."/>
        </authorList>
    </citation>
    <scope>NUCLEOTIDE SEQUENCE [LARGE SCALE GENOMIC DNA]</scope>
    <source>
        <strain evidence="4 5">DSM 45679</strain>
    </source>
</reference>